<organism evidence="1 2">
    <name type="scientific">Acaulospora colombiana</name>
    <dbReference type="NCBI Taxonomy" id="27376"/>
    <lineage>
        <taxon>Eukaryota</taxon>
        <taxon>Fungi</taxon>
        <taxon>Fungi incertae sedis</taxon>
        <taxon>Mucoromycota</taxon>
        <taxon>Glomeromycotina</taxon>
        <taxon>Glomeromycetes</taxon>
        <taxon>Diversisporales</taxon>
        <taxon>Acaulosporaceae</taxon>
        <taxon>Acaulospora</taxon>
    </lineage>
</organism>
<keyword evidence="2" id="KW-1185">Reference proteome</keyword>
<gene>
    <name evidence="1" type="ORF">ACOLOM_LOCUS5481</name>
</gene>
<name>A0ACA9M7R1_9GLOM</name>
<comment type="caution">
    <text evidence="1">The sequence shown here is derived from an EMBL/GenBank/DDBJ whole genome shotgun (WGS) entry which is preliminary data.</text>
</comment>
<evidence type="ECO:0000313" key="1">
    <source>
        <dbReference type="EMBL" id="CAG8567830.1"/>
    </source>
</evidence>
<accession>A0ACA9M7R1</accession>
<reference evidence="1" key="1">
    <citation type="submission" date="2021-06" db="EMBL/GenBank/DDBJ databases">
        <authorList>
            <person name="Kallberg Y."/>
            <person name="Tangrot J."/>
            <person name="Rosling A."/>
        </authorList>
    </citation>
    <scope>NUCLEOTIDE SEQUENCE</scope>
    <source>
        <strain evidence="1">CL356</strain>
    </source>
</reference>
<evidence type="ECO:0000313" key="2">
    <source>
        <dbReference type="Proteomes" id="UP000789525"/>
    </source>
</evidence>
<feature type="non-terminal residue" evidence="1">
    <location>
        <position position="1"/>
    </location>
</feature>
<proteinExistence type="predicted"/>
<sequence length="194" mass="20899">GHANSYFIQNPQNSSYGDQTYAKSYDEMERNLGVTATTAAAVAVVVAEDVDRHLHTKRVPDSSSSSEAVSAAVLFAVAVTADLFLGPERYDLLLLLKSWDRGSKPASHSPEKPIQDEKVEINAPVAAEKEGGEPTTQDQQSPAVEKETGGGVCEACISCFQLISVVQNSYYPVPSEDCNKGHNFSILASLFFDI</sequence>
<dbReference type="Proteomes" id="UP000789525">
    <property type="component" value="Unassembled WGS sequence"/>
</dbReference>
<protein>
    <submittedName>
        <fullName evidence="1">9010_t:CDS:1</fullName>
    </submittedName>
</protein>
<dbReference type="EMBL" id="CAJVPT010010181">
    <property type="protein sequence ID" value="CAG8567830.1"/>
    <property type="molecule type" value="Genomic_DNA"/>
</dbReference>